<sequence length="52" mass="6050">MFHISIPYYVVVDQTAFKKTNDVLGNQQIYVEQPMEHIDAEGNIDNRNRLSP</sequence>
<evidence type="ECO:0000313" key="1">
    <source>
        <dbReference type="EMBL" id="ETJ17707.1"/>
    </source>
</evidence>
<dbReference type="Gene3D" id="3.40.630.190">
    <property type="entry name" value="LCP protein"/>
    <property type="match status" value="1"/>
</dbReference>
<name>W1WHL9_9ZZZZ</name>
<protein>
    <submittedName>
        <fullName evidence="1">Cell envelope-related transcriptional attenuator</fullName>
    </submittedName>
</protein>
<dbReference type="EMBL" id="AZMM01018734">
    <property type="protein sequence ID" value="ETJ17707.1"/>
    <property type="molecule type" value="Genomic_DNA"/>
</dbReference>
<dbReference type="AlphaFoldDB" id="W1WHL9"/>
<comment type="caution">
    <text evidence="1">The sequence shown here is derived from an EMBL/GenBank/DDBJ whole genome shotgun (WGS) entry which is preliminary data.</text>
</comment>
<gene>
    <name evidence="1" type="ORF">Q604_UNBC18734G0001</name>
</gene>
<organism evidence="1">
    <name type="scientific">human gut metagenome</name>
    <dbReference type="NCBI Taxonomy" id="408170"/>
    <lineage>
        <taxon>unclassified sequences</taxon>
        <taxon>metagenomes</taxon>
        <taxon>organismal metagenomes</taxon>
    </lineage>
</organism>
<reference evidence="1" key="1">
    <citation type="submission" date="2013-12" db="EMBL/GenBank/DDBJ databases">
        <title>A Varibaculum cambriense genome reconstructed from a premature infant gut community with otherwise low bacterial novelty that shifts toward anaerobic metabolism during the third week of life.</title>
        <authorList>
            <person name="Brown C.T."/>
            <person name="Sharon I."/>
            <person name="Thomas B.C."/>
            <person name="Castelle C.J."/>
            <person name="Morowitz M.J."/>
            <person name="Banfield J.F."/>
        </authorList>
    </citation>
    <scope>NUCLEOTIDE SEQUENCE</scope>
</reference>
<proteinExistence type="predicted"/>
<feature type="non-terminal residue" evidence="1">
    <location>
        <position position="1"/>
    </location>
</feature>
<accession>W1WHL9</accession>